<organism evidence="1">
    <name type="scientific">viral metagenome</name>
    <dbReference type="NCBI Taxonomy" id="1070528"/>
    <lineage>
        <taxon>unclassified sequences</taxon>
        <taxon>metagenomes</taxon>
        <taxon>organismal metagenomes</taxon>
    </lineage>
</organism>
<accession>A0A6C0BAK7</accession>
<dbReference type="EMBL" id="MN739103">
    <property type="protein sequence ID" value="QHS88834.1"/>
    <property type="molecule type" value="Genomic_DNA"/>
</dbReference>
<dbReference type="AlphaFoldDB" id="A0A6C0BAK7"/>
<evidence type="ECO:0000313" key="1">
    <source>
        <dbReference type="EMBL" id="QHS88834.1"/>
    </source>
</evidence>
<sequence length="122" mass="14424">MFLLYFFMGNFINKNSDKNSNMIIISDIIINEMPTNPIIENINNGCDHRYNQTDIDFDQLYNIQNSFQKITLLKTLEDSTVSTIEKLNKIDYYSFLFNETMKSSMRINSRAGGLYNDWEFEM</sequence>
<protein>
    <submittedName>
        <fullName evidence="1">Uncharacterized protein</fullName>
    </submittedName>
</protein>
<name>A0A6C0BAK7_9ZZZZ</name>
<proteinExistence type="predicted"/>
<reference evidence="1" key="1">
    <citation type="journal article" date="2020" name="Nature">
        <title>Giant virus diversity and host interactions through global metagenomics.</title>
        <authorList>
            <person name="Schulz F."/>
            <person name="Roux S."/>
            <person name="Paez-Espino D."/>
            <person name="Jungbluth S."/>
            <person name="Walsh D.A."/>
            <person name="Denef V.J."/>
            <person name="McMahon K.D."/>
            <person name="Konstantinidis K.T."/>
            <person name="Eloe-Fadrosh E.A."/>
            <person name="Kyrpides N.C."/>
            <person name="Woyke T."/>
        </authorList>
    </citation>
    <scope>NUCLEOTIDE SEQUENCE</scope>
    <source>
        <strain evidence="1">GVMAG-M-3300010158-59</strain>
    </source>
</reference>